<accession>A0A9P8N923</accession>
<evidence type="ECO:0000313" key="1">
    <source>
        <dbReference type="EMBL" id="KAH1891902.1"/>
    </source>
</evidence>
<organism evidence="1 2">
    <name type="scientific">Aspergillus fumigatus</name>
    <name type="common">Neosartorya fumigata</name>
    <dbReference type="NCBI Taxonomy" id="746128"/>
    <lineage>
        <taxon>Eukaryota</taxon>
        <taxon>Fungi</taxon>
        <taxon>Dikarya</taxon>
        <taxon>Ascomycota</taxon>
        <taxon>Pezizomycotina</taxon>
        <taxon>Eurotiomycetes</taxon>
        <taxon>Eurotiomycetidae</taxon>
        <taxon>Eurotiales</taxon>
        <taxon>Aspergillaceae</taxon>
        <taxon>Aspergillus</taxon>
        <taxon>Aspergillus subgen. Fumigati</taxon>
    </lineage>
</organism>
<dbReference type="EMBL" id="JAIBSC010000294">
    <property type="protein sequence ID" value="KAH1891902.1"/>
    <property type="molecule type" value="Genomic_DNA"/>
</dbReference>
<dbReference type="Proteomes" id="UP000813423">
    <property type="component" value="Unassembled WGS sequence"/>
</dbReference>
<sequence>MVVSLAIEARLSKLRDYVRNRKVILDPRTTDLYVVMSTNLGTAPIGEIVVQLPEDDRKLLLTGRPWQFLEPGPDENDLGVELMSIKSTVAELSNVSERVD</sequence>
<comment type="caution">
    <text evidence="1">The sequence shown here is derived from an EMBL/GenBank/DDBJ whole genome shotgun (WGS) entry which is preliminary data.</text>
</comment>
<gene>
    <name evidence="1" type="ORF">KXV57_004505</name>
</gene>
<proteinExistence type="predicted"/>
<name>A0A9P8N923_ASPFM</name>
<reference evidence="1" key="1">
    <citation type="submission" date="2021-08" db="EMBL/GenBank/DDBJ databases">
        <title>Global Aspergillus fumigatus from environmental and clinical sources.</title>
        <authorList>
            <person name="Barber A."/>
            <person name="Sae-Ong T."/>
        </authorList>
    </citation>
    <scope>NUCLEOTIDE SEQUENCE</scope>
    <source>
        <strain evidence="1">NRZ-2016-071</strain>
    </source>
</reference>
<evidence type="ECO:0000313" key="2">
    <source>
        <dbReference type="Proteomes" id="UP000813423"/>
    </source>
</evidence>
<protein>
    <submittedName>
        <fullName evidence="1">Uncharacterized protein</fullName>
    </submittedName>
</protein>
<dbReference type="AlphaFoldDB" id="A0A9P8N923"/>